<evidence type="ECO:0000259" key="4">
    <source>
        <dbReference type="Pfam" id="PF09084"/>
    </source>
</evidence>
<dbReference type="RefSeq" id="WP_185006410.1">
    <property type="nucleotide sequence ID" value="NZ_BAAAUI010000005.1"/>
</dbReference>
<dbReference type="SUPFAM" id="SSF53850">
    <property type="entry name" value="Periplasmic binding protein-like II"/>
    <property type="match status" value="1"/>
</dbReference>
<accession>A0A7W7CJC6</accession>
<organism evidence="5 6">
    <name type="scientific">Crossiella cryophila</name>
    <dbReference type="NCBI Taxonomy" id="43355"/>
    <lineage>
        <taxon>Bacteria</taxon>
        <taxon>Bacillati</taxon>
        <taxon>Actinomycetota</taxon>
        <taxon>Actinomycetes</taxon>
        <taxon>Pseudonocardiales</taxon>
        <taxon>Pseudonocardiaceae</taxon>
        <taxon>Crossiella</taxon>
    </lineage>
</organism>
<evidence type="ECO:0000256" key="2">
    <source>
        <dbReference type="ARBA" id="ARBA00010742"/>
    </source>
</evidence>
<keyword evidence="6" id="KW-1185">Reference proteome</keyword>
<evidence type="ECO:0000256" key="3">
    <source>
        <dbReference type="ARBA" id="ARBA00022729"/>
    </source>
</evidence>
<comment type="similarity">
    <text evidence="2">Belongs to the bacterial solute-binding protein SsuA/TauA family.</text>
</comment>
<dbReference type="GO" id="GO:0042597">
    <property type="term" value="C:periplasmic space"/>
    <property type="evidence" value="ECO:0007669"/>
    <property type="project" value="UniProtKB-SubCell"/>
</dbReference>
<dbReference type="EMBL" id="JACHMH010000001">
    <property type="protein sequence ID" value="MBB4680524.1"/>
    <property type="molecule type" value="Genomic_DNA"/>
</dbReference>
<evidence type="ECO:0000256" key="1">
    <source>
        <dbReference type="ARBA" id="ARBA00004418"/>
    </source>
</evidence>
<dbReference type="PANTHER" id="PTHR30024">
    <property type="entry name" value="ALIPHATIC SULFONATES-BINDING PROTEIN-RELATED"/>
    <property type="match status" value="1"/>
</dbReference>
<gene>
    <name evidence="5" type="ORF">HNR67_006642</name>
</gene>
<sequence>MNPRTRRPRSVALLLSLLLTTGCGVFSGGGGSGAPVQEQRIRLGIMPVVDVAPVHIALSKGYFKAEGLKVELTTIQGGGPGVQGMLKDELDFTFGNWVSFFAAEAKGTAKNAGGIKLAADGYQARANMFLVLTGPDSPIRGPKDLAGKKIAINTFKNILELTARATLEANNVDPKSVTFVEMPFPDMQAALQSKKVDAAFMVEPFISKAERTLGAVPVLDAASGPTADIPIAGYATTGAFAKAHPKAVEAFRRALNRGQQDAARKSTVESLLPGFAQIDAETAALVHFGVYPISIDATRLQRVADLMRTYGLLEAPMDIKPMLLGGSPA</sequence>
<feature type="domain" description="SsuA/THI5-like" evidence="4">
    <location>
        <begin position="50"/>
        <end position="263"/>
    </location>
</feature>
<dbReference type="Pfam" id="PF09084">
    <property type="entry name" value="NMT1"/>
    <property type="match status" value="1"/>
</dbReference>
<dbReference type="Gene3D" id="3.40.190.10">
    <property type="entry name" value="Periplasmic binding protein-like II"/>
    <property type="match status" value="2"/>
</dbReference>
<dbReference type="PROSITE" id="PS51257">
    <property type="entry name" value="PROKAR_LIPOPROTEIN"/>
    <property type="match status" value="1"/>
</dbReference>
<name>A0A7W7CJC6_9PSEU</name>
<comment type="subcellular location">
    <subcellularLocation>
        <location evidence="1">Periplasm</location>
    </subcellularLocation>
</comment>
<evidence type="ECO:0000313" key="6">
    <source>
        <dbReference type="Proteomes" id="UP000533598"/>
    </source>
</evidence>
<protein>
    <submittedName>
        <fullName evidence="5">NitT/TauT family transport system substrate-binding protein</fullName>
    </submittedName>
</protein>
<dbReference type="AlphaFoldDB" id="A0A7W7CJC6"/>
<dbReference type="PANTHER" id="PTHR30024:SF47">
    <property type="entry name" value="TAURINE-BINDING PERIPLASMIC PROTEIN"/>
    <property type="match status" value="1"/>
</dbReference>
<evidence type="ECO:0000313" key="5">
    <source>
        <dbReference type="EMBL" id="MBB4680524.1"/>
    </source>
</evidence>
<proteinExistence type="inferred from homology"/>
<reference evidence="5 6" key="1">
    <citation type="submission" date="2020-08" db="EMBL/GenBank/DDBJ databases">
        <title>Sequencing the genomes of 1000 actinobacteria strains.</title>
        <authorList>
            <person name="Klenk H.-P."/>
        </authorList>
    </citation>
    <scope>NUCLEOTIDE SEQUENCE [LARGE SCALE GENOMIC DNA]</scope>
    <source>
        <strain evidence="5 6">DSM 44230</strain>
    </source>
</reference>
<dbReference type="Proteomes" id="UP000533598">
    <property type="component" value="Unassembled WGS sequence"/>
</dbReference>
<dbReference type="InterPro" id="IPR015168">
    <property type="entry name" value="SsuA/THI5"/>
</dbReference>
<keyword evidence="3" id="KW-0732">Signal</keyword>
<comment type="caution">
    <text evidence="5">The sequence shown here is derived from an EMBL/GenBank/DDBJ whole genome shotgun (WGS) entry which is preliminary data.</text>
</comment>